<accession>A0ABM6Z1C6</accession>
<keyword evidence="1" id="KW-1133">Transmembrane helix</keyword>
<dbReference type="Proteomes" id="UP000273001">
    <property type="component" value="Chromosome"/>
</dbReference>
<feature type="transmembrane region" description="Helical" evidence="1">
    <location>
        <begin position="168"/>
        <end position="188"/>
    </location>
</feature>
<feature type="transmembrane region" description="Helical" evidence="1">
    <location>
        <begin position="93"/>
        <end position="113"/>
    </location>
</feature>
<keyword evidence="3" id="KW-1185">Reference proteome</keyword>
<name>A0ABM6Z1C6_9ACTO</name>
<reference evidence="2 3" key="1">
    <citation type="submission" date="2018-09" db="EMBL/GenBank/DDBJ databases">
        <authorList>
            <person name="Li J."/>
        </authorList>
    </citation>
    <scope>NUCLEOTIDE SEQUENCE [LARGE SCALE GENOMIC DNA]</scope>
    <source>
        <strain evidence="2 3">2129</strain>
    </source>
</reference>
<proteinExistence type="predicted"/>
<gene>
    <name evidence="2" type="ORF">D5R93_01700</name>
</gene>
<feature type="transmembrane region" description="Helical" evidence="1">
    <location>
        <begin position="133"/>
        <end position="156"/>
    </location>
</feature>
<keyword evidence="1" id="KW-0472">Membrane</keyword>
<protein>
    <submittedName>
        <fullName evidence="2">Uncharacterized protein</fullName>
    </submittedName>
</protein>
<dbReference type="EMBL" id="CP032514">
    <property type="protein sequence ID" value="AYD89088.1"/>
    <property type="molecule type" value="Genomic_DNA"/>
</dbReference>
<feature type="transmembrane region" description="Helical" evidence="1">
    <location>
        <begin position="67"/>
        <end position="86"/>
    </location>
</feature>
<evidence type="ECO:0000313" key="3">
    <source>
        <dbReference type="Proteomes" id="UP000273001"/>
    </source>
</evidence>
<organism evidence="2 3">
    <name type="scientific">Actinomyces lilanjuaniae</name>
    <dbReference type="NCBI Taxonomy" id="2321394"/>
    <lineage>
        <taxon>Bacteria</taxon>
        <taxon>Bacillati</taxon>
        <taxon>Actinomycetota</taxon>
        <taxon>Actinomycetes</taxon>
        <taxon>Actinomycetales</taxon>
        <taxon>Actinomycetaceae</taxon>
        <taxon>Actinomyces</taxon>
    </lineage>
</organism>
<keyword evidence="1" id="KW-0812">Transmembrane</keyword>
<evidence type="ECO:0000256" key="1">
    <source>
        <dbReference type="SAM" id="Phobius"/>
    </source>
</evidence>
<evidence type="ECO:0000313" key="2">
    <source>
        <dbReference type="EMBL" id="AYD89088.1"/>
    </source>
</evidence>
<feature type="transmembrane region" description="Helical" evidence="1">
    <location>
        <begin position="18"/>
        <end position="36"/>
    </location>
</feature>
<sequence length="204" mass="22421">MPVVERLTRLLRAAVRDLVVVASVVVPGCAAVWIAFAQADFGFVYSGWSAASRYRLGLSNDLWDWDWLGWIALYGAGFGLSAGVLWRGGRDWWAIVVACWTLVSGGALVWVGQGIQFVGPDSQDCTYSGCWPLYWQGLILSTPAIVALVVVIVLGWWAGRVGVWVRRVVPALVFITLMLLLALVWQPWVLPFLQGPPPWQGAVP</sequence>